<feature type="transmembrane region" description="Helical" evidence="2">
    <location>
        <begin position="226"/>
        <end position="244"/>
    </location>
</feature>
<feature type="transmembrane region" description="Helical" evidence="2">
    <location>
        <begin position="67"/>
        <end position="89"/>
    </location>
</feature>
<name>A0AAD3YD10_9TREE</name>
<feature type="domain" description="DUF6534" evidence="3">
    <location>
        <begin position="166"/>
        <end position="248"/>
    </location>
</feature>
<evidence type="ECO:0000256" key="2">
    <source>
        <dbReference type="SAM" id="Phobius"/>
    </source>
</evidence>
<evidence type="ECO:0000259" key="3">
    <source>
        <dbReference type="Pfam" id="PF20152"/>
    </source>
</evidence>
<feature type="transmembrane region" description="Helical" evidence="2">
    <location>
        <begin position="119"/>
        <end position="139"/>
    </location>
</feature>
<gene>
    <name evidence="4" type="ORF">CspeluHIS016_0403060</name>
</gene>
<organism evidence="4 5">
    <name type="scientific">Cutaneotrichosporon spelunceum</name>
    <dbReference type="NCBI Taxonomy" id="1672016"/>
    <lineage>
        <taxon>Eukaryota</taxon>
        <taxon>Fungi</taxon>
        <taxon>Dikarya</taxon>
        <taxon>Basidiomycota</taxon>
        <taxon>Agaricomycotina</taxon>
        <taxon>Tremellomycetes</taxon>
        <taxon>Trichosporonales</taxon>
        <taxon>Trichosporonaceae</taxon>
        <taxon>Cutaneotrichosporon</taxon>
    </lineage>
</organism>
<dbReference type="PANTHER" id="PTHR40465">
    <property type="entry name" value="CHROMOSOME 1, WHOLE GENOME SHOTGUN SEQUENCE"/>
    <property type="match status" value="1"/>
</dbReference>
<feature type="compositionally biased region" description="Low complexity" evidence="1">
    <location>
        <begin position="320"/>
        <end position="335"/>
    </location>
</feature>
<keyword evidence="2" id="KW-0812">Transmembrane</keyword>
<keyword evidence="5" id="KW-1185">Reference proteome</keyword>
<protein>
    <recommendedName>
        <fullName evidence="3">DUF6534 domain-containing protein</fullName>
    </recommendedName>
</protein>
<feature type="transmembrane region" description="Helical" evidence="2">
    <location>
        <begin position="20"/>
        <end position="46"/>
    </location>
</feature>
<dbReference type="Proteomes" id="UP001222932">
    <property type="component" value="Unassembled WGS sequence"/>
</dbReference>
<dbReference type="AlphaFoldDB" id="A0AAD3YD10"/>
<feature type="transmembrane region" description="Helical" evidence="2">
    <location>
        <begin position="159"/>
        <end position="181"/>
    </location>
</feature>
<feature type="compositionally biased region" description="Polar residues" evidence="1">
    <location>
        <begin position="340"/>
        <end position="355"/>
    </location>
</feature>
<reference evidence="4" key="1">
    <citation type="journal article" date="2023" name="BMC Genomics">
        <title>Chromosome-level genome assemblies of Cutaneotrichosporon spp. (Trichosporonales, Basidiomycota) reveal imbalanced evolution between nucleotide sequences and chromosome synteny.</title>
        <authorList>
            <person name="Kobayashi Y."/>
            <person name="Kayamori A."/>
            <person name="Aoki K."/>
            <person name="Shiwa Y."/>
            <person name="Matsutani M."/>
            <person name="Fujita N."/>
            <person name="Sugita T."/>
            <person name="Iwasaki W."/>
            <person name="Tanaka N."/>
            <person name="Takashima M."/>
        </authorList>
    </citation>
    <scope>NUCLEOTIDE SEQUENCE</scope>
    <source>
        <strain evidence="4">HIS016</strain>
    </source>
</reference>
<dbReference type="PANTHER" id="PTHR40465:SF1">
    <property type="entry name" value="DUF6534 DOMAIN-CONTAINING PROTEIN"/>
    <property type="match status" value="1"/>
</dbReference>
<dbReference type="InterPro" id="IPR045339">
    <property type="entry name" value="DUF6534"/>
</dbReference>
<proteinExistence type="predicted"/>
<dbReference type="EMBL" id="BTCM01000004">
    <property type="protein sequence ID" value="GMK57472.1"/>
    <property type="molecule type" value="Genomic_DNA"/>
</dbReference>
<evidence type="ECO:0000256" key="1">
    <source>
        <dbReference type="SAM" id="MobiDB-lite"/>
    </source>
</evidence>
<evidence type="ECO:0000313" key="5">
    <source>
        <dbReference type="Proteomes" id="UP001222932"/>
    </source>
</evidence>
<evidence type="ECO:0000313" key="4">
    <source>
        <dbReference type="EMBL" id="GMK57472.1"/>
    </source>
</evidence>
<accession>A0AAD3YD10</accession>
<dbReference type="Pfam" id="PF20152">
    <property type="entry name" value="DUF6534"/>
    <property type="match status" value="1"/>
</dbReference>
<sequence>MSTDGLDHFPSEDMSHASIGQYGVACALAGLLLDTFFLYAPVISAYDSGIFSTQLASYLNSKAKDPVWLKTLVGAVAAVASFSTGYNWWLTSKFFVYNYGTYSTAFFAYRAYRLCGRNIWIPISVGLCNIASIGSTIAIRAVYPIPSGLETHTILPPGIAWQASTLTANTLITAAIAYGLITLGKRTPSSDLVTHLSRLCLESQAAATAIALALLLNTIIDRSLFTVLLLFHSKIYVIGLFYCLNSRSQVMELGSITMHAAHPLVLSTQAATVVNQHTEMHVLRVQPARDLNRPSQGEEEDAKTQSIQSLISACSPVPDGTASSSSGTASFASVSDGRANVSTAQAPSVRMYSTS</sequence>
<feature type="transmembrane region" description="Helical" evidence="2">
    <location>
        <begin position="201"/>
        <end position="220"/>
    </location>
</feature>
<comment type="caution">
    <text evidence="4">The sequence shown here is derived from an EMBL/GenBank/DDBJ whole genome shotgun (WGS) entry which is preliminary data.</text>
</comment>
<reference evidence="4" key="2">
    <citation type="submission" date="2023-06" db="EMBL/GenBank/DDBJ databases">
        <authorList>
            <person name="Kobayashi Y."/>
            <person name="Kayamori A."/>
            <person name="Aoki K."/>
            <person name="Shiwa Y."/>
            <person name="Fujita N."/>
            <person name="Sugita T."/>
            <person name="Iwasaki W."/>
            <person name="Tanaka N."/>
            <person name="Takashima M."/>
        </authorList>
    </citation>
    <scope>NUCLEOTIDE SEQUENCE</scope>
    <source>
        <strain evidence="4">HIS016</strain>
    </source>
</reference>
<feature type="region of interest" description="Disordered" evidence="1">
    <location>
        <begin position="286"/>
        <end position="355"/>
    </location>
</feature>
<keyword evidence="2" id="KW-0472">Membrane</keyword>
<keyword evidence="2" id="KW-1133">Transmembrane helix</keyword>